<evidence type="ECO:0000259" key="7">
    <source>
        <dbReference type="PROSITE" id="PS50011"/>
    </source>
</evidence>
<dbReference type="GO" id="GO:0016020">
    <property type="term" value="C:membrane"/>
    <property type="evidence" value="ECO:0007669"/>
    <property type="project" value="TreeGrafter"/>
</dbReference>
<accession>A0AA88KL69</accession>
<dbReference type="SMART" id="SM00220">
    <property type="entry name" value="S_TKc"/>
    <property type="match status" value="1"/>
</dbReference>
<dbReference type="PROSITE" id="PS00107">
    <property type="entry name" value="PROTEIN_KINASE_ATP"/>
    <property type="match status" value="1"/>
</dbReference>
<dbReference type="PROSITE" id="PS50011">
    <property type="entry name" value="PROTEIN_KINASE_DOM"/>
    <property type="match status" value="1"/>
</dbReference>
<keyword evidence="9" id="KW-1185">Reference proteome</keyword>
<keyword evidence="4 5" id="KW-0067">ATP-binding</keyword>
<dbReference type="InterPro" id="IPR000719">
    <property type="entry name" value="Prot_kinase_dom"/>
</dbReference>
<dbReference type="PANTHER" id="PTHR24348">
    <property type="entry name" value="SERINE/THREONINE-PROTEIN KINASE UNC-51-RELATED"/>
    <property type="match status" value="1"/>
</dbReference>
<reference evidence="8 9" key="1">
    <citation type="journal article" date="2018" name="BMC Genomics">
        <title>The genome of Naegleria lovaniensis, the basis for a comparative approach to unravel pathogenicity factors of the human pathogenic amoeba N. fowleri.</title>
        <authorList>
            <person name="Liechti N."/>
            <person name="Schurch N."/>
            <person name="Bruggmann R."/>
            <person name="Wittwer M."/>
        </authorList>
    </citation>
    <scope>NUCLEOTIDE SEQUENCE [LARGE SCALE GENOMIC DNA]</scope>
    <source>
        <strain evidence="8 9">ATCC 30569</strain>
    </source>
</reference>
<evidence type="ECO:0000256" key="1">
    <source>
        <dbReference type="ARBA" id="ARBA00022679"/>
    </source>
</evidence>
<comment type="caution">
    <text evidence="8">The sequence shown here is derived from an EMBL/GenBank/DDBJ whole genome shotgun (WGS) entry which is preliminary data.</text>
</comment>
<dbReference type="InterPro" id="IPR017441">
    <property type="entry name" value="Protein_kinase_ATP_BS"/>
</dbReference>
<protein>
    <recommendedName>
        <fullName evidence="7">Protein kinase domain-containing protein</fullName>
    </recommendedName>
</protein>
<evidence type="ECO:0000313" key="8">
    <source>
        <dbReference type="EMBL" id="KAG2378554.1"/>
    </source>
</evidence>
<sequence>MTSVMSLRTAKNSHLTIHTTTSPTTRNPMETDVSPIEILISQASTTHFKSSYARRSLDSSVAITTTTTTSSTLARRNDVTLSSHLTLFKQQEHSICKPKRMQKNKLRNKYKPTNLFIKENFNSLNENQPNSLLHNNNPLPSTHFLSDMMSTSCGGVVQSMTLDYTLQQRIGCGGSSSVFTALHNKSGEKVVIKKLNCFTTSSYGGHDHSYQEYVQRCFVNEVQKLKSLRNCEFSVQIIDSILTSHNYDMYIVLKYEEGVMSLDQWIQHVNSQQQQQHHDMIISESCLRELSFRLLNILNQLHQNHKLVHRDIKPSNILVKCCPMKPNNSESNRPSSNGSWFEKMYLCDFAFASSIAPDANNANERHFDQSCTEIYGSPQKLMKVSHCHSSTTVTSGTTDPLDDIWSAGISILEVILGHSPLATQTNGFFHQDILQFDLDRIIRSHPRKFSHLSTAFISFLSRCLSVPLEERYNAFQLMELLKSSSTSMCPNVDDCSK</sequence>
<dbReference type="EMBL" id="PYSW02000032">
    <property type="protein sequence ID" value="KAG2378554.1"/>
    <property type="molecule type" value="Genomic_DNA"/>
</dbReference>
<dbReference type="Pfam" id="PF00069">
    <property type="entry name" value="Pkinase"/>
    <property type="match status" value="1"/>
</dbReference>
<evidence type="ECO:0000256" key="5">
    <source>
        <dbReference type="PROSITE-ProRule" id="PRU10141"/>
    </source>
</evidence>
<dbReference type="PANTHER" id="PTHR24348:SF22">
    <property type="entry name" value="NON-SPECIFIC SERINE_THREONINE PROTEIN KINASE"/>
    <property type="match status" value="1"/>
</dbReference>
<evidence type="ECO:0000256" key="2">
    <source>
        <dbReference type="ARBA" id="ARBA00022741"/>
    </source>
</evidence>
<dbReference type="AlphaFoldDB" id="A0AA88KL69"/>
<dbReference type="GO" id="GO:0010506">
    <property type="term" value="P:regulation of autophagy"/>
    <property type="evidence" value="ECO:0007669"/>
    <property type="project" value="InterPro"/>
</dbReference>
<dbReference type="GO" id="GO:0005776">
    <property type="term" value="C:autophagosome"/>
    <property type="evidence" value="ECO:0007669"/>
    <property type="project" value="TreeGrafter"/>
</dbReference>
<dbReference type="PROSITE" id="PS00108">
    <property type="entry name" value="PROTEIN_KINASE_ST"/>
    <property type="match status" value="1"/>
</dbReference>
<dbReference type="InterPro" id="IPR045269">
    <property type="entry name" value="Atg1-like"/>
</dbReference>
<keyword evidence="2 5" id="KW-0547">Nucleotide-binding</keyword>
<organism evidence="8 9">
    <name type="scientific">Naegleria lovaniensis</name>
    <name type="common">Amoeba</name>
    <dbReference type="NCBI Taxonomy" id="51637"/>
    <lineage>
        <taxon>Eukaryota</taxon>
        <taxon>Discoba</taxon>
        <taxon>Heterolobosea</taxon>
        <taxon>Tetramitia</taxon>
        <taxon>Eutetramitia</taxon>
        <taxon>Vahlkampfiidae</taxon>
        <taxon>Naegleria</taxon>
    </lineage>
</organism>
<dbReference type="GeneID" id="68100647"/>
<dbReference type="Gene3D" id="3.30.200.20">
    <property type="entry name" value="Phosphorylase Kinase, domain 1"/>
    <property type="match status" value="1"/>
</dbReference>
<gene>
    <name evidence="8" type="ORF">C9374_008193</name>
</gene>
<dbReference type="GO" id="GO:0005829">
    <property type="term" value="C:cytosol"/>
    <property type="evidence" value="ECO:0007669"/>
    <property type="project" value="TreeGrafter"/>
</dbReference>
<dbReference type="InterPro" id="IPR011009">
    <property type="entry name" value="Kinase-like_dom_sf"/>
</dbReference>
<dbReference type="Gene3D" id="1.10.510.10">
    <property type="entry name" value="Transferase(Phosphotransferase) domain 1"/>
    <property type="match status" value="1"/>
</dbReference>
<comment type="similarity">
    <text evidence="6">Belongs to the protein kinase superfamily.</text>
</comment>
<evidence type="ECO:0000313" key="9">
    <source>
        <dbReference type="Proteomes" id="UP000816034"/>
    </source>
</evidence>
<dbReference type="GO" id="GO:0005524">
    <property type="term" value="F:ATP binding"/>
    <property type="evidence" value="ECO:0007669"/>
    <property type="project" value="UniProtKB-UniRule"/>
</dbReference>
<dbReference type="SUPFAM" id="SSF56112">
    <property type="entry name" value="Protein kinase-like (PK-like)"/>
    <property type="match status" value="1"/>
</dbReference>
<feature type="binding site" evidence="5">
    <location>
        <position position="194"/>
    </location>
    <ligand>
        <name>ATP</name>
        <dbReference type="ChEBI" id="CHEBI:30616"/>
    </ligand>
</feature>
<evidence type="ECO:0000256" key="4">
    <source>
        <dbReference type="ARBA" id="ARBA00022840"/>
    </source>
</evidence>
<name>A0AA88KL69_NAELO</name>
<dbReference type="RefSeq" id="XP_044545816.1">
    <property type="nucleotide sequence ID" value="XM_044698242.1"/>
</dbReference>
<feature type="domain" description="Protein kinase" evidence="7">
    <location>
        <begin position="164"/>
        <end position="488"/>
    </location>
</feature>
<dbReference type="GO" id="GO:0000045">
    <property type="term" value="P:autophagosome assembly"/>
    <property type="evidence" value="ECO:0007669"/>
    <property type="project" value="TreeGrafter"/>
</dbReference>
<dbReference type="GO" id="GO:0000407">
    <property type="term" value="C:phagophore assembly site"/>
    <property type="evidence" value="ECO:0007669"/>
    <property type="project" value="TreeGrafter"/>
</dbReference>
<keyword evidence="3" id="KW-0418">Kinase</keyword>
<keyword evidence="1" id="KW-0808">Transferase</keyword>
<dbReference type="GO" id="GO:0004674">
    <property type="term" value="F:protein serine/threonine kinase activity"/>
    <property type="evidence" value="ECO:0007669"/>
    <property type="project" value="UniProtKB-KW"/>
</dbReference>
<evidence type="ECO:0000256" key="3">
    <source>
        <dbReference type="ARBA" id="ARBA00022777"/>
    </source>
</evidence>
<dbReference type="InterPro" id="IPR008271">
    <property type="entry name" value="Ser/Thr_kinase_AS"/>
</dbReference>
<evidence type="ECO:0000256" key="6">
    <source>
        <dbReference type="RuleBase" id="RU000304"/>
    </source>
</evidence>
<proteinExistence type="inferred from homology"/>
<dbReference type="Proteomes" id="UP000816034">
    <property type="component" value="Unassembled WGS sequence"/>
</dbReference>
<keyword evidence="6" id="KW-0723">Serine/threonine-protein kinase</keyword>